<accession>A0ABN8ZWE7</accession>
<organism evidence="1 2">
    <name type="scientific">Rangifer tarandus platyrhynchus</name>
    <name type="common">Svalbard reindeer</name>
    <dbReference type="NCBI Taxonomy" id="3082113"/>
    <lineage>
        <taxon>Eukaryota</taxon>
        <taxon>Metazoa</taxon>
        <taxon>Chordata</taxon>
        <taxon>Craniata</taxon>
        <taxon>Vertebrata</taxon>
        <taxon>Euteleostomi</taxon>
        <taxon>Mammalia</taxon>
        <taxon>Eutheria</taxon>
        <taxon>Laurasiatheria</taxon>
        <taxon>Artiodactyla</taxon>
        <taxon>Ruminantia</taxon>
        <taxon>Pecora</taxon>
        <taxon>Cervidae</taxon>
        <taxon>Odocoileinae</taxon>
        <taxon>Rangifer</taxon>
    </lineage>
</organism>
<reference evidence="1" key="1">
    <citation type="submission" date="2023-04" db="EMBL/GenBank/DDBJ databases">
        <authorList>
            <consortium name="ELIXIR-Norway"/>
        </authorList>
    </citation>
    <scope>NUCLEOTIDE SEQUENCE [LARGE SCALE GENOMIC DNA]</scope>
</reference>
<dbReference type="Proteomes" id="UP001176941">
    <property type="component" value="Chromosome 7"/>
</dbReference>
<evidence type="ECO:0000313" key="1">
    <source>
        <dbReference type="EMBL" id="CAI9177755.1"/>
    </source>
</evidence>
<keyword evidence="2" id="KW-1185">Reference proteome</keyword>
<evidence type="ECO:0000313" key="2">
    <source>
        <dbReference type="Proteomes" id="UP001176941"/>
    </source>
</evidence>
<proteinExistence type="predicted"/>
<sequence length="191" mass="20685">MLQSTSTLLQRAHALCRVPALHAHVHRAHVHRLVRRRALPGGVSWAGLLAAAPTKSIGRSPGLRGVSSPSWSRPVTLRWVRQYHKHRTGWLEWLGPEPLPCVPCLPREFLPPEVLAGAQLWIASMLPAFWLSSLGEVPEAVAAGTFSPPPRAELLEDLGIEYALSRKGRVSGAGRAVLESGAGRGTYLNGV</sequence>
<protein>
    <submittedName>
        <fullName evidence="1">Uncharacterized protein</fullName>
    </submittedName>
</protein>
<gene>
    <name evidence="1" type="ORF">MRATA1EN1_LOCUS26717</name>
</gene>
<dbReference type="EMBL" id="OX459943">
    <property type="protein sequence ID" value="CAI9177755.1"/>
    <property type="molecule type" value="Genomic_DNA"/>
</dbReference>
<name>A0ABN8ZWE7_RANTA</name>